<dbReference type="Gene3D" id="2.160.10.10">
    <property type="entry name" value="Hexapeptide repeat proteins"/>
    <property type="match status" value="1"/>
</dbReference>
<evidence type="ECO:0000256" key="6">
    <source>
        <dbReference type="ARBA" id="ARBA00024813"/>
    </source>
</evidence>
<dbReference type="SUPFAM" id="SSF51161">
    <property type="entry name" value="Trimeric LpxA-like enzymes"/>
    <property type="match status" value="1"/>
</dbReference>
<dbReference type="PANTHER" id="PTHR22572">
    <property type="entry name" value="SUGAR-1-PHOSPHATE GUANYL TRANSFERASE"/>
    <property type="match status" value="1"/>
</dbReference>
<dbReference type="InterPro" id="IPR018357">
    <property type="entry name" value="Hexapep_transf_CS"/>
</dbReference>
<dbReference type="InterPro" id="IPR050486">
    <property type="entry name" value="Mannose-1P_guanyltransferase"/>
</dbReference>
<evidence type="ECO:0000256" key="4">
    <source>
        <dbReference type="ARBA" id="ARBA00018601"/>
    </source>
</evidence>
<keyword evidence="5" id="KW-0808">Transferase</keyword>
<evidence type="ECO:0000256" key="1">
    <source>
        <dbReference type="ARBA" id="ARBA00004823"/>
    </source>
</evidence>
<comment type="pathway">
    <text evidence="1">Nucleotide-sugar biosynthesis; GDP-alpha-D-mannose biosynthesis; GDP-alpha-D-mannose from alpha-D-mannose 1-phosphate (GTP route): step 1/1.</text>
</comment>
<comment type="similarity">
    <text evidence="2">Belongs to the transferase hexapeptide repeat family.</text>
</comment>
<dbReference type="GO" id="GO:0004475">
    <property type="term" value="F:mannose-1-phosphate guanylyltransferase (GTP) activity"/>
    <property type="evidence" value="ECO:0007669"/>
    <property type="project" value="UniProtKB-EC"/>
</dbReference>
<comment type="caution">
    <text evidence="12">The sequence shown here is derived from an EMBL/GenBank/DDBJ whole genome shotgun (WGS) entry which is preliminary data.</text>
</comment>
<evidence type="ECO:0000256" key="5">
    <source>
        <dbReference type="ARBA" id="ARBA00022679"/>
    </source>
</evidence>
<proteinExistence type="inferred from homology"/>
<dbReference type="EMBL" id="JAPQKS010000005">
    <property type="protein sequence ID" value="KAJ5225605.1"/>
    <property type="molecule type" value="Genomic_DNA"/>
</dbReference>
<name>A0A9W9TLL3_9EURO</name>
<dbReference type="InterPro" id="IPR029044">
    <property type="entry name" value="Nucleotide-diphossugar_trans"/>
</dbReference>
<dbReference type="PROSITE" id="PS00101">
    <property type="entry name" value="HEXAPEP_TRANSFERASES"/>
    <property type="match status" value="1"/>
</dbReference>
<evidence type="ECO:0000313" key="12">
    <source>
        <dbReference type="EMBL" id="KAJ5225605.1"/>
    </source>
</evidence>
<dbReference type="GO" id="GO:0005525">
    <property type="term" value="F:GTP binding"/>
    <property type="evidence" value="ECO:0007669"/>
    <property type="project" value="UniProtKB-KW"/>
</dbReference>
<dbReference type="EC" id="2.7.7.13" evidence="3"/>
<protein>
    <recommendedName>
        <fullName evidence="4">Mannose-1-phosphate guanyltransferase</fullName>
        <ecNumber evidence="3">2.7.7.13</ecNumber>
    </recommendedName>
    <alternativeName>
        <fullName evidence="8">GDP-mannose pyrophosphorylase</fullName>
    </alternativeName>
    <alternativeName>
        <fullName evidence="7">GTP-mannose-1-phosphate guanylyltransferase</fullName>
    </alternativeName>
</protein>
<reference evidence="12" key="2">
    <citation type="journal article" date="2023" name="IMA Fungus">
        <title>Comparative genomic study of the Penicillium genus elucidates a diverse pangenome and 15 lateral gene transfer events.</title>
        <authorList>
            <person name="Petersen C."/>
            <person name="Sorensen T."/>
            <person name="Nielsen M.R."/>
            <person name="Sondergaard T.E."/>
            <person name="Sorensen J.L."/>
            <person name="Fitzpatrick D.A."/>
            <person name="Frisvad J.C."/>
            <person name="Nielsen K.L."/>
        </authorList>
    </citation>
    <scope>NUCLEOTIDE SEQUENCE</scope>
    <source>
        <strain evidence="12">IBT 19713</strain>
    </source>
</reference>
<sequence length="440" mass="48550">MLQVPIRERANNASTKAIILVGGPSRGTRFRPLSLDVPKPLFEVAGHPIIHHCLKALDKVPDVREVILVGYYDESVFRDFIKDSAKEFPQFRIQYLREYTALGTAGGLYHFRDAILKGKPERIFVLNADVCCSFPLGEMLRLFEEKDAEAVILGTRVDNEAASNFGCIVSDSHTKRVLHYVEKPESHISNLINCGVYLFATECIFPAIRSAIKRRTTRPRLLSYPSSDNLESSFVATAGDDDDAEKNEVIRLEQDILSDLADSNRFFVHETKDFWRQIKSAGSAVPANALYLQKAFQAQSEELVAPSATIVPPVYIHPTASVDPTAKLGPNVSIGPRAVVGAGVRVKDSIVLEDAEIRHDACVMHSIIGWSSRVGAWARVEGTPIPIGSHSTSIVKQGVKVQSITILGKECGVGDEVRVQNCVCLPYKELKRDVANEVIM</sequence>
<evidence type="ECO:0000256" key="3">
    <source>
        <dbReference type="ARBA" id="ARBA00012387"/>
    </source>
</evidence>
<dbReference type="RefSeq" id="XP_058329016.1">
    <property type="nucleotide sequence ID" value="XM_058476126.1"/>
</dbReference>
<evidence type="ECO:0000256" key="8">
    <source>
        <dbReference type="ARBA" id="ARBA00031190"/>
    </source>
</evidence>
<organism evidence="12 13">
    <name type="scientific">Penicillium chermesinum</name>
    <dbReference type="NCBI Taxonomy" id="63820"/>
    <lineage>
        <taxon>Eukaryota</taxon>
        <taxon>Fungi</taxon>
        <taxon>Dikarya</taxon>
        <taxon>Ascomycota</taxon>
        <taxon>Pezizomycotina</taxon>
        <taxon>Eurotiomycetes</taxon>
        <taxon>Eurotiomycetidae</taxon>
        <taxon>Eurotiales</taxon>
        <taxon>Aspergillaceae</taxon>
        <taxon>Penicillium</taxon>
    </lineage>
</organism>
<gene>
    <name evidence="12" type="ORF">N7468_006830</name>
</gene>
<dbReference type="InterPro" id="IPR005835">
    <property type="entry name" value="NTP_transferase_dom"/>
</dbReference>
<comment type="function">
    <text evidence="6">Involved in cell wall synthesis where it is required for glycosylation. Involved in cell cycle progression through cell-size checkpoint.</text>
</comment>
<keyword evidence="13" id="KW-1185">Reference proteome</keyword>
<dbReference type="OrthoDB" id="285674at2759"/>
<evidence type="ECO:0000256" key="7">
    <source>
        <dbReference type="ARBA" id="ARBA00030179"/>
    </source>
</evidence>
<evidence type="ECO:0000256" key="9">
    <source>
        <dbReference type="ARBA" id="ARBA00047343"/>
    </source>
</evidence>
<dbReference type="Proteomes" id="UP001150941">
    <property type="component" value="Unassembled WGS sequence"/>
</dbReference>
<evidence type="ECO:0000313" key="13">
    <source>
        <dbReference type="Proteomes" id="UP001150941"/>
    </source>
</evidence>
<dbReference type="Gene3D" id="3.90.550.10">
    <property type="entry name" value="Spore Coat Polysaccharide Biosynthesis Protein SpsA, Chain A"/>
    <property type="match status" value="1"/>
</dbReference>
<dbReference type="SUPFAM" id="SSF53448">
    <property type="entry name" value="Nucleotide-diphospho-sugar transferases"/>
    <property type="match status" value="1"/>
</dbReference>
<dbReference type="GeneID" id="83203429"/>
<dbReference type="InterPro" id="IPR011004">
    <property type="entry name" value="Trimer_LpxA-like_sf"/>
</dbReference>
<feature type="domain" description="Mannose-1-phosphate guanyltransferase C-terminal" evidence="11">
    <location>
        <begin position="310"/>
        <end position="437"/>
    </location>
</feature>
<accession>A0A9W9TLL3</accession>
<dbReference type="InterPro" id="IPR056729">
    <property type="entry name" value="GMPPB_C"/>
</dbReference>
<dbReference type="AlphaFoldDB" id="A0A9W9TLL3"/>
<dbReference type="CDD" id="cd06428">
    <property type="entry name" value="M1P_guanylylT_A_like_N"/>
    <property type="match status" value="1"/>
</dbReference>
<reference evidence="12" key="1">
    <citation type="submission" date="2022-11" db="EMBL/GenBank/DDBJ databases">
        <authorList>
            <person name="Petersen C."/>
        </authorList>
    </citation>
    <scope>NUCLEOTIDE SEQUENCE</scope>
    <source>
        <strain evidence="12">IBT 19713</strain>
    </source>
</reference>
<feature type="domain" description="Nucleotidyl transferase" evidence="10">
    <location>
        <begin position="16"/>
        <end position="209"/>
    </location>
</feature>
<evidence type="ECO:0000259" key="11">
    <source>
        <dbReference type="Pfam" id="PF25087"/>
    </source>
</evidence>
<evidence type="ECO:0000259" key="10">
    <source>
        <dbReference type="Pfam" id="PF00483"/>
    </source>
</evidence>
<dbReference type="Pfam" id="PF00483">
    <property type="entry name" value="NTP_transferase"/>
    <property type="match status" value="1"/>
</dbReference>
<dbReference type="Pfam" id="PF25087">
    <property type="entry name" value="GMPPB_C"/>
    <property type="match status" value="1"/>
</dbReference>
<evidence type="ECO:0000256" key="2">
    <source>
        <dbReference type="ARBA" id="ARBA00007274"/>
    </source>
</evidence>
<comment type="catalytic activity">
    <reaction evidence="9">
        <text>alpha-D-mannose 1-phosphate + GTP + H(+) = GDP-alpha-D-mannose + diphosphate</text>
        <dbReference type="Rhea" id="RHEA:15229"/>
        <dbReference type="ChEBI" id="CHEBI:15378"/>
        <dbReference type="ChEBI" id="CHEBI:33019"/>
        <dbReference type="ChEBI" id="CHEBI:37565"/>
        <dbReference type="ChEBI" id="CHEBI:57527"/>
        <dbReference type="ChEBI" id="CHEBI:58409"/>
        <dbReference type="EC" id="2.7.7.13"/>
    </reaction>
</comment>